<protein>
    <submittedName>
        <fullName evidence="1">Uncharacterized protein</fullName>
    </submittedName>
</protein>
<proteinExistence type="predicted"/>
<evidence type="ECO:0000313" key="2">
    <source>
        <dbReference type="Proteomes" id="UP001055879"/>
    </source>
</evidence>
<reference evidence="2" key="1">
    <citation type="journal article" date="2022" name="Mol. Ecol. Resour.">
        <title>The genomes of chicory, endive, great burdock and yacon provide insights into Asteraceae palaeo-polyploidization history and plant inulin production.</title>
        <authorList>
            <person name="Fan W."/>
            <person name="Wang S."/>
            <person name="Wang H."/>
            <person name="Wang A."/>
            <person name="Jiang F."/>
            <person name="Liu H."/>
            <person name="Zhao H."/>
            <person name="Xu D."/>
            <person name="Zhang Y."/>
        </authorList>
    </citation>
    <scope>NUCLEOTIDE SEQUENCE [LARGE SCALE GENOMIC DNA]</scope>
    <source>
        <strain evidence="2">cv. Niubang</strain>
    </source>
</reference>
<reference evidence="1 2" key="2">
    <citation type="journal article" date="2022" name="Mol. Ecol. Resour.">
        <title>The genomes of chicory, endive, great burdock and yacon provide insights into Asteraceae paleo-polyploidization history and plant inulin production.</title>
        <authorList>
            <person name="Fan W."/>
            <person name="Wang S."/>
            <person name="Wang H."/>
            <person name="Wang A."/>
            <person name="Jiang F."/>
            <person name="Liu H."/>
            <person name="Zhao H."/>
            <person name="Xu D."/>
            <person name="Zhang Y."/>
        </authorList>
    </citation>
    <scope>NUCLEOTIDE SEQUENCE [LARGE SCALE GENOMIC DNA]</scope>
    <source>
        <strain evidence="2">cv. Niubang</strain>
    </source>
</reference>
<dbReference type="EMBL" id="CM042063">
    <property type="protein sequence ID" value="KAI3668034.1"/>
    <property type="molecule type" value="Genomic_DNA"/>
</dbReference>
<keyword evidence="2" id="KW-1185">Reference proteome</keyword>
<comment type="caution">
    <text evidence="1">The sequence shown here is derived from an EMBL/GenBank/DDBJ whole genome shotgun (WGS) entry which is preliminary data.</text>
</comment>
<organism evidence="1 2">
    <name type="scientific">Arctium lappa</name>
    <name type="common">Greater burdock</name>
    <name type="synonym">Lappa major</name>
    <dbReference type="NCBI Taxonomy" id="4217"/>
    <lineage>
        <taxon>Eukaryota</taxon>
        <taxon>Viridiplantae</taxon>
        <taxon>Streptophyta</taxon>
        <taxon>Embryophyta</taxon>
        <taxon>Tracheophyta</taxon>
        <taxon>Spermatophyta</taxon>
        <taxon>Magnoliopsida</taxon>
        <taxon>eudicotyledons</taxon>
        <taxon>Gunneridae</taxon>
        <taxon>Pentapetalae</taxon>
        <taxon>asterids</taxon>
        <taxon>campanulids</taxon>
        <taxon>Asterales</taxon>
        <taxon>Asteraceae</taxon>
        <taxon>Carduoideae</taxon>
        <taxon>Cardueae</taxon>
        <taxon>Arctiinae</taxon>
        <taxon>Arctium</taxon>
    </lineage>
</organism>
<dbReference type="Proteomes" id="UP001055879">
    <property type="component" value="Linkage Group LG17"/>
</dbReference>
<gene>
    <name evidence="1" type="ORF">L6452_43107</name>
</gene>
<name>A0ACB8XKN7_ARCLA</name>
<sequence length="555" mass="61592">MGVSALYQALKALCVNTNWNYAVFWKHDPRARMMLICEDAYYDKNEPSGSKRFDNLPDEHYAQDLLGLAVAKMSYQRYSLGEGIVGRVAVTDKHLWISGDQIVNEPCLSLEDYDGLKTQFAAGIRTIVVVAVVPHGVVQLGSLKNISEDLKLVNHIREIFLELQGSLTGCIPSSTSSYNDTVTSVNFRIDTISDLDRNREPGLPVSSNLEMLISSDENLESQSETDTMNALKTSFKFPAGCELYEALGPAFCEQNENPVWRTADEMPGTSGSNLLTPNSGPEHLLEAVVANVCQTDSEYSNLVKWVEPEPEPPLNDMQTSGSGCYSFESPFLVKEDMLTSTETYGSSLGFSSASHSRCSEPRSQEPANVGKKRARPGESGRPRPRDRQLIQDRIKELRELVPNGSKCSIDSLLERTINHMLFMQCVTKHADKIDKYAELKLLGKETGVKGSSIHEQGSSWAMEVGNHLKVCPVTVENIGTNGQMLVEMMCEEGVHFLEIADAIRSLGLTILKGVTEPDGDKNWMCFVVEGLNNRNVHRMDILWLLVQILQSKTKT</sequence>
<evidence type="ECO:0000313" key="1">
    <source>
        <dbReference type="EMBL" id="KAI3668034.1"/>
    </source>
</evidence>
<accession>A0ACB8XKN7</accession>